<evidence type="ECO:0000313" key="4">
    <source>
        <dbReference type="Proteomes" id="UP001500194"/>
    </source>
</evidence>
<keyword evidence="4" id="KW-1185">Reference proteome</keyword>
<dbReference type="Proteomes" id="UP001500194">
    <property type="component" value="Unassembled WGS sequence"/>
</dbReference>
<evidence type="ECO:0000256" key="2">
    <source>
        <dbReference type="ARBA" id="ARBA00023002"/>
    </source>
</evidence>
<proteinExistence type="inferred from homology"/>
<name>A0AAV3T3P0_9EURY</name>
<dbReference type="PROSITE" id="PS00061">
    <property type="entry name" value="ADH_SHORT"/>
    <property type="match status" value="1"/>
</dbReference>
<dbReference type="EMBL" id="BAAADU010000002">
    <property type="protein sequence ID" value="GAA0655866.1"/>
    <property type="molecule type" value="Genomic_DNA"/>
</dbReference>
<dbReference type="FunFam" id="3.40.50.720:FF:000084">
    <property type="entry name" value="Short-chain dehydrogenase reductase"/>
    <property type="match status" value="1"/>
</dbReference>
<evidence type="ECO:0000256" key="1">
    <source>
        <dbReference type="ARBA" id="ARBA00006484"/>
    </source>
</evidence>
<dbReference type="AlphaFoldDB" id="A0AAV3T3P0"/>
<evidence type="ECO:0000313" key="3">
    <source>
        <dbReference type="EMBL" id="GAA0655866.1"/>
    </source>
</evidence>
<keyword evidence="2" id="KW-0560">Oxidoreductase</keyword>
<comment type="caution">
    <text evidence="3">The sequence shown here is derived from an EMBL/GenBank/DDBJ whole genome shotgun (WGS) entry which is preliminary data.</text>
</comment>
<dbReference type="RefSeq" id="WP_227260067.1">
    <property type="nucleotide sequence ID" value="NZ_BAAADU010000002.1"/>
</dbReference>
<dbReference type="InterPro" id="IPR002347">
    <property type="entry name" value="SDR_fam"/>
</dbReference>
<dbReference type="SUPFAM" id="SSF51735">
    <property type="entry name" value="NAD(P)-binding Rossmann-fold domains"/>
    <property type="match status" value="1"/>
</dbReference>
<comment type="similarity">
    <text evidence="1">Belongs to the short-chain dehydrogenases/reductases (SDR) family.</text>
</comment>
<dbReference type="PANTHER" id="PTHR42760:SF133">
    <property type="entry name" value="3-OXOACYL-[ACYL-CARRIER-PROTEIN] REDUCTASE"/>
    <property type="match status" value="1"/>
</dbReference>
<dbReference type="PRINTS" id="PR00080">
    <property type="entry name" value="SDRFAMILY"/>
</dbReference>
<organism evidence="3 4">
    <name type="scientific">Salarchaeum japonicum</name>
    <dbReference type="NCBI Taxonomy" id="555573"/>
    <lineage>
        <taxon>Archaea</taxon>
        <taxon>Methanobacteriati</taxon>
        <taxon>Methanobacteriota</taxon>
        <taxon>Stenosarchaea group</taxon>
        <taxon>Halobacteria</taxon>
        <taxon>Halobacteriales</taxon>
        <taxon>Halobacteriaceae</taxon>
    </lineage>
</organism>
<protein>
    <submittedName>
        <fullName evidence="3">SDR family oxidoreductase</fullName>
    </submittedName>
</protein>
<dbReference type="InterPro" id="IPR036291">
    <property type="entry name" value="NAD(P)-bd_dom_sf"/>
</dbReference>
<dbReference type="GeneID" id="68573353"/>
<dbReference type="CDD" id="cd05233">
    <property type="entry name" value="SDR_c"/>
    <property type="match status" value="1"/>
</dbReference>
<dbReference type="PRINTS" id="PR00081">
    <property type="entry name" value="GDHRDH"/>
</dbReference>
<dbReference type="InterPro" id="IPR020904">
    <property type="entry name" value="Sc_DH/Rdtase_CS"/>
</dbReference>
<dbReference type="Pfam" id="PF13561">
    <property type="entry name" value="adh_short_C2"/>
    <property type="match status" value="1"/>
</dbReference>
<accession>A0AAV3T3P0</accession>
<sequence>MREGVAFVTGASQGIGEAIARRFAEDGYAVALAARSDTTQLADELGDALAVECDVTDEASVESAIDATLSEYGGLDVLVNNAGIAGPTQPVETVEREEWSETIETNLTGPFLCAKHAASALRDSDDGSIVNVSSVGGKRPYPNRSPYAASKLGLVGLGRTLAAEFGADGVTVNTICPGPVAGDRIETVIEKQADARGTTPEAVKQDEYLGDLMLDEMVTPEEVADVAYRLAVQHRHVTAQDVNVDAGMTWY</sequence>
<dbReference type="GO" id="GO:0016616">
    <property type="term" value="F:oxidoreductase activity, acting on the CH-OH group of donors, NAD or NADP as acceptor"/>
    <property type="evidence" value="ECO:0007669"/>
    <property type="project" value="TreeGrafter"/>
</dbReference>
<dbReference type="Gene3D" id="3.40.50.720">
    <property type="entry name" value="NAD(P)-binding Rossmann-like Domain"/>
    <property type="match status" value="1"/>
</dbReference>
<reference evidence="3 4" key="1">
    <citation type="journal article" date="2019" name="Int. J. Syst. Evol. Microbiol.">
        <title>The Global Catalogue of Microorganisms (GCM) 10K type strain sequencing project: providing services to taxonomists for standard genome sequencing and annotation.</title>
        <authorList>
            <consortium name="The Broad Institute Genomics Platform"/>
            <consortium name="The Broad Institute Genome Sequencing Center for Infectious Disease"/>
            <person name="Wu L."/>
            <person name="Ma J."/>
        </authorList>
    </citation>
    <scope>NUCLEOTIDE SEQUENCE [LARGE SCALE GENOMIC DNA]</scope>
    <source>
        <strain evidence="3 4">JCM 16327</strain>
    </source>
</reference>
<dbReference type="PANTHER" id="PTHR42760">
    <property type="entry name" value="SHORT-CHAIN DEHYDROGENASES/REDUCTASES FAMILY MEMBER"/>
    <property type="match status" value="1"/>
</dbReference>
<gene>
    <name evidence="3" type="ORF">GCM10009019_19650</name>
</gene>